<protein>
    <submittedName>
        <fullName evidence="8">Outer membrane efflux protein</fullName>
    </submittedName>
</protein>
<dbReference type="SUPFAM" id="SSF56954">
    <property type="entry name" value="Outer membrane efflux proteins (OEP)"/>
    <property type="match status" value="1"/>
</dbReference>
<evidence type="ECO:0000313" key="9">
    <source>
        <dbReference type="Proteomes" id="UP000002774"/>
    </source>
</evidence>
<dbReference type="Proteomes" id="UP000002774">
    <property type="component" value="Chromosome"/>
</dbReference>
<organism evidence="8 9">
    <name type="scientific">Mucilaginibacter paludis DSM 18603</name>
    <dbReference type="NCBI Taxonomy" id="714943"/>
    <lineage>
        <taxon>Bacteria</taxon>
        <taxon>Pseudomonadati</taxon>
        <taxon>Bacteroidota</taxon>
        <taxon>Sphingobacteriia</taxon>
        <taxon>Sphingobacteriales</taxon>
        <taxon>Sphingobacteriaceae</taxon>
        <taxon>Mucilaginibacter</taxon>
    </lineage>
</organism>
<proteinExistence type="inferred from homology"/>
<keyword evidence="4" id="KW-1134">Transmembrane beta strand</keyword>
<gene>
    <name evidence="8" type="ORF">Mucpa_2158</name>
</gene>
<accession>H1YG09</accession>
<dbReference type="InterPro" id="IPR003423">
    <property type="entry name" value="OMP_efflux"/>
</dbReference>
<sequence length="477" mass="53127">MNYFKYILPVLLFTTGIKTTFGQAADSVLTLPQCLDIAIKNNLLVKQSEIQMETSRINYQQARENLLPTLNGDITHSLSDGRSLNSFTNGYLNQQITSGNYSLNSSVVLSNGLTLQNSIRQTSLAYQAGKMDFQQAKDNLTLNLITAYLQVLNSEDQLTQANTQADVSKQQLLRLQILDKDGAVTPSQLYDLKGQYATDQLSVINAKNTLDLAKINLLQLMNVPYHKNVRLQRQASDQLPSVYVTTADEVYQKALSDLAYVKAATLRRQSAEKGVQVAKGASLPTLSLSGSLGTNYSSAATRSTFIDSSVVPTKSFINTPTGRQSVYAVQQNYNTSNIGYADQFKNNYGTSVSLGLSIPILNYFQNKNKIALAKLDLRNSQYIEQNTRIQLRQNVDQAYANMSAAFERFKLLNDQVNAFAESFRIAEVRFNAGALTSVDFLVVKGNLDRAKTNFINARYDYLIRSKILDYYQGRLSL</sequence>
<dbReference type="eggNOG" id="COG1538">
    <property type="taxonomic scope" value="Bacteria"/>
</dbReference>
<evidence type="ECO:0000313" key="8">
    <source>
        <dbReference type="EMBL" id="EHQ26297.1"/>
    </source>
</evidence>
<dbReference type="OrthoDB" id="9811587at2"/>
<evidence type="ECO:0000256" key="2">
    <source>
        <dbReference type="ARBA" id="ARBA00007613"/>
    </source>
</evidence>
<dbReference type="InterPro" id="IPR051906">
    <property type="entry name" value="TolC-like"/>
</dbReference>
<evidence type="ECO:0000256" key="4">
    <source>
        <dbReference type="ARBA" id="ARBA00022452"/>
    </source>
</evidence>
<evidence type="ECO:0000256" key="7">
    <source>
        <dbReference type="ARBA" id="ARBA00023237"/>
    </source>
</evidence>
<dbReference type="EMBL" id="CM001403">
    <property type="protein sequence ID" value="EHQ26297.1"/>
    <property type="molecule type" value="Genomic_DNA"/>
</dbReference>
<comment type="subcellular location">
    <subcellularLocation>
        <location evidence="1">Cell outer membrane</location>
    </subcellularLocation>
</comment>
<dbReference type="HOGENOM" id="CLU_012817_11_0_10"/>
<dbReference type="AlphaFoldDB" id="H1YG09"/>
<keyword evidence="6" id="KW-0472">Membrane</keyword>
<evidence type="ECO:0000256" key="3">
    <source>
        <dbReference type="ARBA" id="ARBA00022448"/>
    </source>
</evidence>
<dbReference type="GO" id="GO:1990281">
    <property type="term" value="C:efflux pump complex"/>
    <property type="evidence" value="ECO:0007669"/>
    <property type="project" value="TreeGrafter"/>
</dbReference>
<dbReference type="GO" id="GO:0015562">
    <property type="term" value="F:efflux transmembrane transporter activity"/>
    <property type="evidence" value="ECO:0007669"/>
    <property type="project" value="InterPro"/>
</dbReference>
<keyword evidence="7" id="KW-0998">Cell outer membrane</keyword>
<evidence type="ECO:0000256" key="6">
    <source>
        <dbReference type="ARBA" id="ARBA00023136"/>
    </source>
</evidence>
<keyword evidence="3" id="KW-0813">Transport</keyword>
<dbReference type="GO" id="GO:0009279">
    <property type="term" value="C:cell outer membrane"/>
    <property type="evidence" value="ECO:0007669"/>
    <property type="project" value="UniProtKB-SubCell"/>
</dbReference>
<evidence type="ECO:0000256" key="5">
    <source>
        <dbReference type="ARBA" id="ARBA00022692"/>
    </source>
</evidence>
<dbReference type="PANTHER" id="PTHR30026">
    <property type="entry name" value="OUTER MEMBRANE PROTEIN TOLC"/>
    <property type="match status" value="1"/>
</dbReference>
<dbReference type="Gene3D" id="1.20.1600.10">
    <property type="entry name" value="Outer membrane efflux proteins (OEP)"/>
    <property type="match status" value="1"/>
</dbReference>
<dbReference type="STRING" id="714943.Mucpa_2158"/>
<keyword evidence="5" id="KW-0812">Transmembrane</keyword>
<keyword evidence="9" id="KW-1185">Reference proteome</keyword>
<dbReference type="GO" id="GO:0015288">
    <property type="term" value="F:porin activity"/>
    <property type="evidence" value="ECO:0007669"/>
    <property type="project" value="TreeGrafter"/>
</dbReference>
<comment type="similarity">
    <text evidence="2">Belongs to the outer membrane factor (OMF) (TC 1.B.17) family.</text>
</comment>
<dbReference type="Pfam" id="PF02321">
    <property type="entry name" value="OEP"/>
    <property type="match status" value="2"/>
</dbReference>
<reference evidence="8" key="1">
    <citation type="submission" date="2011-09" db="EMBL/GenBank/DDBJ databases">
        <title>The permanent draft genome of Mucilaginibacter paludis DSM 18603.</title>
        <authorList>
            <consortium name="US DOE Joint Genome Institute (JGI-PGF)"/>
            <person name="Lucas S."/>
            <person name="Han J."/>
            <person name="Lapidus A."/>
            <person name="Bruce D."/>
            <person name="Goodwin L."/>
            <person name="Pitluck S."/>
            <person name="Peters L."/>
            <person name="Kyrpides N."/>
            <person name="Mavromatis K."/>
            <person name="Ivanova N."/>
            <person name="Mikhailova N."/>
            <person name="Held B."/>
            <person name="Detter J.C."/>
            <person name="Tapia R."/>
            <person name="Han C."/>
            <person name="Land M."/>
            <person name="Hauser L."/>
            <person name="Markowitz V."/>
            <person name="Cheng J.-F."/>
            <person name="Hugenholtz P."/>
            <person name="Woyke T."/>
            <person name="Wu D."/>
            <person name="Tindall B."/>
            <person name="Brambilla E."/>
            <person name="Klenk H.-P."/>
            <person name="Eisen J.A."/>
        </authorList>
    </citation>
    <scope>NUCLEOTIDE SEQUENCE [LARGE SCALE GENOMIC DNA]</scope>
    <source>
        <strain evidence="8">DSM 18603</strain>
    </source>
</reference>
<dbReference type="RefSeq" id="WP_008506353.1">
    <property type="nucleotide sequence ID" value="NZ_CM001403.1"/>
</dbReference>
<evidence type="ECO:0000256" key="1">
    <source>
        <dbReference type="ARBA" id="ARBA00004442"/>
    </source>
</evidence>
<name>H1YG09_9SPHI</name>
<dbReference type="PANTHER" id="PTHR30026:SF20">
    <property type="entry name" value="OUTER MEMBRANE PROTEIN TOLC"/>
    <property type="match status" value="1"/>
</dbReference>